<dbReference type="InterPro" id="IPR003156">
    <property type="entry name" value="DHHA1_dom"/>
</dbReference>
<dbReference type="Gene3D" id="3.10.310.30">
    <property type="match status" value="1"/>
</dbReference>
<dbReference type="Proteomes" id="UP001491552">
    <property type="component" value="Unassembled WGS sequence"/>
</dbReference>
<gene>
    <name evidence="3" type="ORF">WMO66_02675</name>
</gene>
<feature type="domain" description="DDH" evidence="1">
    <location>
        <begin position="20"/>
        <end position="151"/>
    </location>
</feature>
<evidence type="ECO:0000313" key="3">
    <source>
        <dbReference type="EMBL" id="MEQ2510161.1"/>
    </source>
</evidence>
<organism evidence="3 4">
    <name type="scientific">Faecousia intestinalis</name>
    <dbReference type="NCBI Taxonomy" id="3133167"/>
    <lineage>
        <taxon>Bacteria</taxon>
        <taxon>Bacillati</taxon>
        <taxon>Bacillota</taxon>
        <taxon>Clostridia</taxon>
        <taxon>Eubacteriales</taxon>
        <taxon>Oscillospiraceae</taxon>
        <taxon>Faecousia</taxon>
    </lineage>
</organism>
<accession>A0ABV1G414</accession>
<comment type="caution">
    <text evidence="3">The sequence shown here is derived from an EMBL/GenBank/DDBJ whole genome shotgun (WGS) entry which is preliminary data.</text>
</comment>
<evidence type="ECO:0000259" key="1">
    <source>
        <dbReference type="Pfam" id="PF01368"/>
    </source>
</evidence>
<dbReference type="InterPro" id="IPR038763">
    <property type="entry name" value="DHH_sf"/>
</dbReference>
<evidence type="ECO:0000259" key="2">
    <source>
        <dbReference type="Pfam" id="PF02272"/>
    </source>
</evidence>
<dbReference type="RefSeq" id="WP_349134867.1">
    <property type="nucleotide sequence ID" value="NZ_JBBMFF010000128.1"/>
</dbReference>
<dbReference type="InterPro" id="IPR001667">
    <property type="entry name" value="DDH_dom"/>
</dbReference>
<sequence length="316" mass="33453">MKQLTIREAADFLLRNDNYVLLTHRRPDGDTIGSAAALCAGLRSLGKTAHVLENPQFTEKFRPWLGKLTCETLPSSACVVSVDIAAENLLPFDLPDCAVELQIDHHAGNRQFGLQAFVDASAAACGEIILRLLQLMGVKLDASMGAALYVAISTDTGCFRFNNTTADTLRCAAACKDTGADTFAINTALFMTKRLPRLQLEARLTEKMEFYAGGAVAVNTLPNVLLVELGLTEDDVDDISGFSREIAGVEIGVMLREGPEGGKISLRCSPKYDAAAICARLGGGGHRGAAGASVPEGLDAAKKAILQAIADSGVEL</sequence>
<dbReference type="Pfam" id="PF01368">
    <property type="entry name" value="DHH"/>
    <property type="match status" value="1"/>
</dbReference>
<dbReference type="Gene3D" id="3.90.1640.10">
    <property type="entry name" value="inorganic pyrophosphatase (n-terminal core)"/>
    <property type="match status" value="1"/>
</dbReference>
<evidence type="ECO:0000313" key="4">
    <source>
        <dbReference type="Proteomes" id="UP001491552"/>
    </source>
</evidence>
<dbReference type="InterPro" id="IPR051319">
    <property type="entry name" value="Oligoribo/pAp-PDE_c-di-AMP_PDE"/>
</dbReference>
<reference evidence="3 4" key="1">
    <citation type="submission" date="2024-03" db="EMBL/GenBank/DDBJ databases">
        <title>Human intestinal bacterial collection.</title>
        <authorList>
            <person name="Pauvert C."/>
            <person name="Hitch T.C.A."/>
            <person name="Clavel T."/>
        </authorList>
    </citation>
    <scope>NUCLEOTIDE SEQUENCE [LARGE SCALE GENOMIC DNA]</scope>
    <source>
        <strain evidence="3 4">CLA-AA-H192</strain>
    </source>
</reference>
<dbReference type="PANTHER" id="PTHR47618:SF1">
    <property type="entry name" value="BIFUNCTIONAL OLIGORIBONUCLEASE AND PAP PHOSPHATASE NRNA"/>
    <property type="match status" value="1"/>
</dbReference>
<dbReference type="Pfam" id="PF02272">
    <property type="entry name" value="DHHA1"/>
    <property type="match status" value="1"/>
</dbReference>
<protein>
    <submittedName>
        <fullName evidence="3">DHH family phosphoesterase</fullName>
    </submittedName>
</protein>
<dbReference type="SUPFAM" id="SSF64182">
    <property type="entry name" value="DHH phosphoesterases"/>
    <property type="match status" value="1"/>
</dbReference>
<dbReference type="PANTHER" id="PTHR47618">
    <property type="entry name" value="BIFUNCTIONAL OLIGORIBONUCLEASE AND PAP PHOSPHATASE NRNA"/>
    <property type="match status" value="1"/>
</dbReference>
<feature type="domain" description="DHHA1" evidence="2">
    <location>
        <begin position="226"/>
        <end position="310"/>
    </location>
</feature>
<proteinExistence type="predicted"/>
<name>A0ABV1G414_9FIRM</name>
<keyword evidence="4" id="KW-1185">Reference proteome</keyword>
<dbReference type="EMBL" id="JBBMFF010000128">
    <property type="protein sequence ID" value="MEQ2510161.1"/>
    <property type="molecule type" value="Genomic_DNA"/>
</dbReference>